<dbReference type="AlphaFoldDB" id="Q9SHP7"/>
<organism evidence="3">
    <name type="scientific">Arabidopsis thaliana</name>
    <name type="common">Mouse-ear cress</name>
    <dbReference type="NCBI Taxonomy" id="3702"/>
    <lineage>
        <taxon>Eukaryota</taxon>
        <taxon>Viridiplantae</taxon>
        <taxon>Streptophyta</taxon>
        <taxon>Embryophyta</taxon>
        <taxon>Tracheophyta</taxon>
        <taxon>Spermatophyta</taxon>
        <taxon>Magnoliopsida</taxon>
        <taxon>eudicotyledons</taxon>
        <taxon>Gunneridae</taxon>
        <taxon>Pentapetalae</taxon>
        <taxon>rosids</taxon>
        <taxon>malvids</taxon>
        <taxon>Brassicales</taxon>
        <taxon>Brassicaceae</taxon>
        <taxon>Camelineae</taxon>
        <taxon>Arabidopsis</taxon>
    </lineage>
</organism>
<protein>
    <submittedName>
        <fullName evidence="3">F1K23.15</fullName>
    </submittedName>
</protein>
<feature type="chain" id="PRO_5004332271" evidence="2">
    <location>
        <begin position="25"/>
        <end position="295"/>
    </location>
</feature>
<name>Q9SHP7_ARATH</name>
<keyword evidence="2" id="KW-0732">Signal</keyword>
<dbReference type="PANTHER" id="PTHR22835">
    <property type="entry name" value="ZINC FINGER FYVE DOMAIN CONTAINING PROTEIN"/>
    <property type="match status" value="1"/>
</dbReference>
<dbReference type="InterPro" id="IPR036514">
    <property type="entry name" value="SGNH_hydro_sf"/>
</dbReference>
<feature type="signal peptide" evidence="2">
    <location>
        <begin position="1"/>
        <end position="24"/>
    </location>
</feature>
<reference evidence="3" key="3">
    <citation type="submission" date="2000-10" db="EMBL/GenBank/DDBJ databases">
        <authorList>
            <person name="Shinn P."/>
            <person name="Brooks S."/>
            <person name="Buehler E."/>
            <person name="Chao Q."/>
            <person name="Cheuk R."/>
            <person name="Johnson-Hopson C."/>
            <person name="Khan S."/>
            <person name="Kim C."/>
            <person name="Altafi H."/>
            <person name="Bei B."/>
            <person name="Chin C."/>
            <person name="Chiou J."/>
            <person name="Choi E."/>
            <person name="Conn L."/>
            <person name="Conway A."/>
            <person name="Gonzalez A."/>
            <person name="Hansen N."/>
            <person name="Howing B."/>
            <person name="Koo T."/>
            <person name="Lam B."/>
            <person name="Lee J."/>
            <person name="Lenz C."/>
            <person name="Li J."/>
            <person name="Liu A."/>
            <person name="Liu J."/>
            <person name="Liu S."/>
            <person name="Mukharsky N."/>
            <person name="Nguyen M."/>
            <person name="Palm C."/>
            <person name="Pham P."/>
            <person name="Sakano H."/>
            <person name="Schwartz J."/>
            <person name="Southwick A."/>
            <person name="Thaveri A."/>
            <person name="Toriumi M."/>
            <person name="Vaysberg M."/>
            <person name="Yu G."/>
            <person name="Davis R."/>
            <person name="Federspiel N."/>
            <person name="Theologis A."/>
            <person name="Ecker J."/>
        </authorList>
    </citation>
    <scope>NUCLEOTIDE SEQUENCE</scope>
</reference>
<sequence length="295" mass="32918">MSPSKFHLWKLTCFLITVATEVLGSESFQRYKSIISFGDSISDTGNFLHLSDPNHLPRWPPHYRLHCMNNQDSTSVQKKKKKKKNQDPISQLNLTAEFLGIPYISPYFGHNNQSFENGINFAVAGATAVEPELLQEKGITANYMTNVSLIVQLSIFKKILPNLCGFPSDCREILENSLFIVGEIGELNLASMNNMVQELFNLGARTFLVPGKFPTGCSAAYLTRFRTTDMIYGETFTVDKPCGSRGVKHCRVPSEYVTWDGFHLTEAAYRWIAKSLLNGPLASIALAAPAFSFLS</sequence>
<evidence type="ECO:0000256" key="2">
    <source>
        <dbReference type="SAM" id="SignalP"/>
    </source>
</evidence>
<evidence type="ECO:0000313" key="3">
    <source>
        <dbReference type="EMBL" id="AAG22834.1"/>
    </source>
</evidence>
<reference evidence="3" key="1">
    <citation type="submission" date="1999-05" db="EMBL/GenBank/DDBJ databases">
        <title>Genomic sequence for Arabidopsis thaliana BAC F1K23 from chromosome I.</title>
        <authorList>
            <person name="Chao Q."/>
            <person name="Shinn P."/>
            <person name="Brooks S."/>
            <person name="Buehler E."/>
            <person name="Dunn P."/>
            <person name="Khan S."/>
            <person name="Kim C."/>
            <person name="Walker M."/>
            <person name="Brooks S."/>
            <person name="Altafi H."/>
            <person name="Araujo R."/>
            <person name="Conn L."/>
            <person name="Conway A.B."/>
            <person name="Gonzalez A."/>
            <person name="Hansen N.F."/>
            <person name="Huizar L."/>
            <person name="Kremenetskaia I."/>
            <person name="Lenz C."/>
            <person name="Li J."/>
            <person name="Liu S."/>
            <person name="Luros S."/>
            <person name="Rowley D."/>
            <person name="Schwartz J."/>
            <person name="Toriumi M."/>
            <person name="Vysotskaia V."/>
            <person name="Yu G."/>
            <person name="Davis R.W."/>
            <person name="Federspiel N.A."/>
            <person name="Theologis A."/>
            <person name="Ecker J.R."/>
        </authorList>
    </citation>
    <scope>NUCLEOTIDE SEQUENCE</scope>
</reference>
<comment type="similarity">
    <text evidence="1">Belongs to the 'GDSL' lipolytic enzyme family.</text>
</comment>
<reference key="2">
    <citation type="journal article" date="2000" name="Nature">
        <title>Sequence and analysis of chromosome 1 of the plant Arabidopsis thaliana.</title>
        <authorList>
            <person name="Theologis A."/>
            <person name="Ecker J.R."/>
            <person name="Palm C.J."/>
            <person name="Federspiel N.A."/>
            <person name="Kaul S."/>
            <person name="White O."/>
            <person name="Alonso J."/>
            <person name="Altafi H."/>
            <person name="Araujo R."/>
            <person name="Bowman C.L."/>
            <person name="Brooks S.Y."/>
            <person name="Buehler E."/>
            <person name="Chan A."/>
            <person name="Chao Q."/>
            <person name="Chen H."/>
            <person name="Cheuk R.F."/>
            <person name="Chin C.W."/>
            <person name="Chung M.K."/>
            <person name="Conn L."/>
            <person name="Conway A.B."/>
            <person name="Conway A.R."/>
            <person name="Creasy T.H."/>
            <person name="Dewar K."/>
            <person name="Dunn P."/>
            <person name="Etgu P."/>
            <person name="Feldblyum T.V."/>
            <person name="Feng J."/>
            <person name="Fong B."/>
            <person name="Fujii C.Y."/>
            <person name="Gill J.E."/>
            <person name="Goldsmith A.D."/>
            <person name="Haas B."/>
            <person name="Hansen N.F."/>
            <person name="Hughes B."/>
            <person name="Huizar L."/>
            <person name="Hunter J.L."/>
            <person name="Jenkins J."/>
            <person name="Johnson-Hopson C."/>
            <person name="Khan S."/>
            <person name="Khaykin E."/>
            <person name="Kim C.J."/>
            <person name="Koo H.L."/>
            <person name="Kremenetskaia I."/>
            <person name="Kurtz D.B."/>
            <person name="Kwan A."/>
            <person name="Lam B."/>
            <person name="Langin-Hooper S."/>
            <person name="Lee A."/>
            <person name="Lee J.M."/>
            <person name="Lenz C.A."/>
            <person name="Li J.H."/>
            <person name="Li Y."/>
            <person name="Lin X."/>
            <person name="Liu S.X."/>
            <person name="Liu Z.A."/>
            <person name="Luros J.S."/>
            <person name="Maiti R."/>
            <person name="Marziali A."/>
            <person name="Militscher J."/>
            <person name="Miranda M."/>
            <person name="Nguyen M."/>
            <person name="Nierman W.C."/>
            <person name="Osborne B.I."/>
            <person name="Pai G."/>
            <person name="Peterson J."/>
            <person name="Pham P.K."/>
            <person name="Rizzo M."/>
            <person name="Rooney T."/>
            <person name="Rowley D."/>
            <person name="Sakano H."/>
            <person name="Salzberg S.L."/>
            <person name="Schwartz J.R."/>
            <person name="Shinn P."/>
            <person name="Southwick A.M."/>
            <person name="Sun H."/>
            <person name="Tallon L.J."/>
            <person name="Tambunga G."/>
            <person name="Toriumi M.J."/>
            <person name="Town C.D."/>
            <person name="Utterback T."/>
            <person name="Van Aken S."/>
            <person name="Vaysberg M."/>
            <person name="Vysotskaia V.S."/>
            <person name="Walker M."/>
            <person name="Wu D."/>
            <person name="Yu G."/>
            <person name="Fraser C.M."/>
            <person name="Venter J.C."/>
            <person name="Davis R.W."/>
        </authorList>
    </citation>
    <scope>NUCLEOTIDE SEQUENCE [LARGE SCALE GENOMIC DNA]</scope>
    <source>
        <strain>cv. Columbia</strain>
    </source>
</reference>
<dbReference type="SUPFAM" id="SSF52266">
    <property type="entry name" value="SGNH hydrolase"/>
    <property type="match status" value="1"/>
</dbReference>
<dbReference type="Gene3D" id="3.40.50.1110">
    <property type="entry name" value="SGNH hydrolase"/>
    <property type="match status" value="1"/>
</dbReference>
<proteinExistence type="inferred from homology"/>
<dbReference type="PANTHER" id="PTHR22835:SF683">
    <property type="entry name" value="OS05G0506800 PROTEIN"/>
    <property type="match status" value="1"/>
</dbReference>
<dbReference type="EMBL" id="AC007508">
    <property type="protein sequence ID" value="AAG22834.1"/>
    <property type="molecule type" value="Genomic_DNA"/>
</dbReference>
<evidence type="ECO:0000256" key="1">
    <source>
        <dbReference type="ARBA" id="ARBA00008668"/>
    </source>
</evidence>
<accession>Q9SHP7</accession>